<dbReference type="InterPro" id="IPR041921">
    <property type="entry name" value="NuoE_N"/>
</dbReference>
<dbReference type="Pfam" id="PF01257">
    <property type="entry name" value="2Fe-2S_thioredx"/>
    <property type="match status" value="1"/>
</dbReference>
<keyword evidence="7" id="KW-0520">NAD</keyword>
<dbReference type="AlphaFoldDB" id="A0A9Y2P754"/>
<comment type="similarity">
    <text evidence="1">Belongs to the complex I 24 kDa subunit family.</text>
</comment>
<comment type="cofactor">
    <cofactor evidence="8">
        <name>[2Fe-2S] cluster</name>
        <dbReference type="ChEBI" id="CHEBI:190135"/>
    </cofactor>
</comment>
<evidence type="ECO:0000256" key="3">
    <source>
        <dbReference type="ARBA" id="ARBA00022723"/>
    </source>
</evidence>
<keyword evidence="5" id="KW-0408">Iron</keyword>
<protein>
    <submittedName>
        <fullName evidence="10">NADH-quinone oxidoreductase subunit NuoE</fullName>
        <ecNumber evidence="10">1.6.5.9</ecNumber>
    </submittedName>
</protein>
<accession>A0A9Y2P754</accession>
<dbReference type="Gene3D" id="1.10.10.1590">
    <property type="entry name" value="NADH-quinone oxidoreductase subunit E"/>
    <property type="match status" value="1"/>
</dbReference>
<dbReference type="InterPro" id="IPR042128">
    <property type="entry name" value="NuoE_dom"/>
</dbReference>
<dbReference type="EMBL" id="CP127247">
    <property type="protein sequence ID" value="WIY25440.1"/>
    <property type="molecule type" value="Genomic_DNA"/>
</dbReference>
<keyword evidence="2" id="KW-0001">2Fe-2S</keyword>
<dbReference type="FunFam" id="1.10.10.1590:FF:000001">
    <property type="entry name" value="NADH-quinone oxidoreductase subunit E"/>
    <property type="match status" value="1"/>
</dbReference>
<dbReference type="GO" id="GO:0051537">
    <property type="term" value="F:2 iron, 2 sulfur cluster binding"/>
    <property type="evidence" value="ECO:0007669"/>
    <property type="project" value="UniProtKB-KW"/>
</dbReference>
<sequence>MLRRLHADQPDSFAFTPANLAWAEGQITKYPDGRQASAVIPLLWRAQEQESWLSKPAIELIADMLGMAYIRVLEVASFYFMFQLQPVGTVAHIQICGTTSCMICGAEDLVAICKEKIANKPHEVSADGRFSWEEVECLGSCTNAPMAQIGKDYYEDLTADGFATLLDDLAAGKVPTPGPQNGRYSSEPLSGLTTLQDYESGKAKYNASVQLATDLGDTVKRIQGDEVPLLTPWVGKNGVVAGRAAEAPTPPAPATPKPAAKQAEEAKKAAASKAVAATVAEVEPEVLKAARNGKPDDLKLLKGVGPKLEQTLNELGFFHFDQVAGWTEAQVAWVDARLTFKGRIERDGWIEQAKTLAAADET</sequence>
<dbReference type="Gene3D" id="3.40.30.10">
    <property type="entry name" value="Glutaredoxin"/>
    <property type="match status" value="1"/>
</dbReference>
<dbReference type="NCBIfam" id="TIGR01958">
    <property type="entry name" value="nuoE_fam"/>
    <property type="match status" value="1"/>
</dbReference>
<proteinExistence type="inferred from homology"/>
<dbReference type="CDD" id="cd03064">
    <property type="entry name" value="TRX_Fd_NuoE"/>
    <property type="match status" value="1"/>
</dbReference>
<keyword evidence="6" id="KW-0411">Iron-sulfur</keyword>
<dbReference type="GO" id="GO:0031090">
    <property type="term" value="C:organelle membrane"/>
    <property type="evidence" value="ECO:0007669"/>
    <property type="project" value="UniProtKB-ARBA"/>
</dbReference>
<dbReference type="GO" id="GO:0050136">
    <property type="term" value="F:NADH dehydrogenase (quinone) (non-electrogenic) activity"/>
    <property type="evidence" value="ECO:0007669"/>
    <property type="project" value="UniProtKB-EC"/>
</dbReference>
<keyword evidence="11" id="KW-1185">Reference proteome</keyword>
<dbReference type="Proteomes" id="UP001238334">
    <property type="component" value="Chromosome"/>
</dbReference>
<name>A0A9Y2P754_9RHOB</name>
<evidence type="ECO:0000256" key="9">
    <source>
        <dbReference type="ARBA" id="ARBA00047712"/>
    </source>
</evidence>
<evidence type="ECO:0000256" key="7">
    <source>
        <dbReference type="ARBA" id="ARBA00023027"/>
    </source>
</evidence>
<evidence type="ECO:0000256" key="4">
    <source>
        <dbReference type="ARBA" id="ARBA00022967"/>
    </source>
</evidence>
<dbReference type="KEGG" id="ppso:QPJ95_00340"/>
<dbReference type="EC" id="1.6.5.9" evidence="10"/>
<evidence type="ECO:0000256" key="6">
    <source>
        <dbReference type="ARBA" id="ARBA00023014"/>
    </source>
</evidence>
<dbReference type="GO" id="GO:0046872">
    <property type="term" value="F:metal ion binding"/>
    <property type="evidence" value="ECO:0007669"/>
    <property type="project" value="UniProtKB-KW"/>
</dbReference>
<comment type="catalytic activity">
    <reaction evidence="9">
        <text>a quinone + NADH + 5 H(+)(in) = a quinol + NAD(+) + 4 H(+)(out)</text>
        <dbReference type="Rhea" id="RHEA:57888"/>
        <dbReference type="ChEBI" id="CHEBI:15378"/>
        <dbReference type="ChEBI" id="CHEBI:24646"/>
        <dbReference type="ChEBI" id="CHEBI:57540"/>
        <dbReference type="ChEBI" id="CHEBI:57945"/>
        <dbReference type="ChEBI" id="CHEBI:132124"/>
    </reaction>
</comment>
<dbReference type="GO" id="GO:0022890">
    <property type="term" value="F:inorganic cation transmembrane transporter activity"/>
    <property type="evidence" value="ECO:0007669"/>
    <property type="project" value="UniProtKB-ARBA"/>
</dbReference>
<dbReference type="PANTHER" id="PTHR10371">
    <property type="entry name" value="NADH DEHYDROGENASE UBIQUINONE FLAVOPROTEIN 2, MITOCHONDRIAL"/>
    <property type="match status" value="1"/>
</dbReference>
<dbReference type="RefSeq" id="WP_270918622.1">
    <property type="nucleotide sequence ID" value="NZ_CP127247.1"/>
</dbReference>
<dbReference type="PROSITE" id="PS01099">
    <property type="entry name" value="COMPLEX1_24K"/>
    <property type="match status" value="1"/>
</dbReference>
<dbReference type="NCBIfam" id="NF005724">
    <property type="entry name" value="PRK07539.1-4"/>
    <property type="match status" value="1"/>
</dbReference>
<keyword evidence="3" id="KW-0479">Metal-binding</keyword>
<evidence type="ECO:0000256" key="1">
    <source>
        <dbReference type="ARBA" id="ARBA00010643"/>
    </source>
</evidence>
<keyword evidence="10" id="KW-0560">Oxidoreductase</keyword>
<evidence type="ECO:0000256" key="8">
    <source>
        <dbReference type="ARBA" id="ARBA00034078"/>
    </source>
</evidence>
<dbReference type="GO" id="GO:0008324">
    <property type="term" value="F:monoatomic cation transmembrane transporter activity"/>
    <property type="evidence" value="ECO:0007669"/>
    <property type="project" value="UniProtKB-ARBA"/>
</dbReference>
<evidence type="ECO:0000313" key="11">
    <source>
        <dbReference type="Proteomes" id="UP001238334"/>
    </source>
</evidence>
<dbReference type="GO" id="GO:0031967">
    <property type="term" value="C:organelle envelope"/>
    <property type="evidence" value="ECO:0007669"/>
    <property type="project" value="UniProtKB-ARBA"/>
</dbReference>
<evidence type="ECO:0000313" key="10">
    <source>
        <dbReference type="EMBL" id="WIY25440.1"/>
    </source>
</evidence>
<dbReference type="GO" id="GO:0098662">
    <property type="term" value="P:inorganic cation transmembrane transport"/>
    <property type="evidence" value="ECO:0007669"/>
    <property type="project" value="UniProtKB-ARBA"/>
</dbReference>
<gene>
    <name evidence="10" type="primary">nuoE</name>
    <name evidence="10" type="ORF">QPJ95_00340</name>
</gene>
<dbReference type="GO" id="GO:0022804">
    <property type="term" value="F:active transmembrane transporter activity"/>
    <property type="evidence" value="ECO:0007669"/>
    <property type="project" value="UniProtKB-ARBA"/>
</dbReference>
<dbReference type="InterPro" id="IPR002023">
    <property type="entry name" value="NuoE-like"/>
</dbReference>
<dbReference type="InterPro" id="IPR036249">
    <property type="entry name" value="Thioredoxin-like_sf"/>
</dbReference>
<dbReference type="GO" id="GO:1902494">
    <property type="term" value="C:catalytic complex"/>
    <property type="evidence" value="ECO:0007669"/>
    <property type="project" value="UniProtKB-ARBA"/>
</dbReference>
<dbReference type="PANTHER" id="PTHR10371:SF3">
    <property type="entry name" value="NADH DEHYDROGENASE [UBIQUINONE] FLAVOPROTEIN 2, MITOCHONDRIAL"/>
    <property type="match status" value="1"/>
</dbReference>
<dbReference type="SUPFAM" id="SSF52833">
    <property type="entry name" value="Thioredoxin-like"/>
    <property type="match status" value="1"/>
</dbReference>
<dbReference type="GO" id="GO:0098796">
    <property type="term" value="C:membrane protein complex"/>
    <property type="evidence" value="ECO:0007669"/>
    <property type="project" value="UniProtKB-ARBA"/>
</dbReference>
<evidence type="ECO:0000256" key="5">
    <source>
        <dbReference type="ARBA" id="ARBA00023004"/>
    </source>
</evidence>
<reference evidence="10 11" key="1">
    <citation type="submission" date="2023-06" db="EMBL/GenBank/DDBJ databases">
        <title>Parasedimentitalea psychrophila sp. nov., a psychrophilic bacterium isolated from deep-sea sediment.</title>
        <authorList>
            <person name="Li A."/>
        </authorList>
    </citation>
    <scope>NUCLEOTIDE SEQUENCE [LARGE SCALE GENOMIC DNA]</scope>
    <source>
        <strain evidence="10 11">QS115</strain>
    </source>
</reference>
<keyword evidence="4" id="KW-1278">Translocase</keyword>
<dbReference type="FunFam" id="3.40.30.10:FF:000022">
    <property type="entry name" value="NADH dehydrogenase flavoprotein 2, mitochondrial"/>
    <property type="match status" value="1"/>
</dbReference>
<organism evidence="10 11">
    <name type="scientific">Parasedimentitalea psychrophila</name>
    <dbReference type="NCBI Taxonomy" id="2997337"/>
    <lineage>
        <taxon>Bacteria</taxon>
        <taxon>Pseudomonadati</taxon>
        <taxon>Pseudomonadota</taxon>
        <taxon>Alphaproteobacteria</taxon>
        <taxon>Rhodobacterales</taxon>
        <taxon>Paracoccaceae</taxon>
        <taxon>Parasedimentitalea</taxon>
    </lineage>
</organism>
<evidence type="ECO:0000256" key="2">
    <source>
        <dbReference type="ARBA" id="ARBA00022714"/>
    </source>
</evidence>